<protein>
    <submittedName>
        <fullName evidence="2">Right-handed parallel beta-helix repeat-containing protein</fullName>
    </submittedName>
</protein>
<proteinExistence type="predicted"/>
<dbReference type="EMBL" id="JBHPEI010000003">
    <property type="protein sequence ID" value="MFC1799352.1"/>
    <property type="molecule type" value="Genomic_DNA"/>
</dbReference>
<dbReference type="Gene3D" id="2.160.20.10">
    <property type="entry name" value="Single-stranded right-handed beta-helix, Pectin lyase-like"/>
    <property type="match status" value="1"/>
</dbReference>
<dbReference type="InterPro" id="IPR039448">
    <property type="entry name" value="Beta_helix"/>
</dbReference>
<comment type="caution">
    <text evidence="2">The sequence shown here is derived from an EMBL/GenBank/DDBJ whole genome shotgun (WGS) entry which is preliminary data.</text>
</comment>
<evidence type="ECO:0000313" key="2">
    <source>
        <dbReference type="EMBL" id="MFC1799352.1"/>
    </source>
</evidence>
<organism evidence="2 3">
    <name type="scientific">Eiseniibacteriota bacterium</name>
    <dbReference type="NCBI Taxonomy" id="2212470"/>
    <lineage>
        <taxon>Bacteria</taxon>
        <taxon>Candidatus Eiseniibacteriota</taxon>
    </lineage>
</organism>
<dbReference type="Pfam" id="PF13229">
    <property type="entry name" value="Beta_helix"/>
    <property type="match status" value="1"/>
</dbReference>
<name>A0ABV6YMP9_UNCEI</name>
<evidence type="ECO:0000259" key="1">
    <source>
        <dbReference type="Pfam" id="PF13229"/>
    </source>
</evidence>
<sequence>MLVGCGVYYEYNVYMKSGVVLRSATGEPDCATIDAEQQSRCLVCFECDNTTVIEGITVTGGRAIGGIYYGGGARCEVTAAVFRRCIFTGNVADVGGGVACLGASPRFEDCVFFENYAGTGGGVGCTYSSPEFARCLFSGNWAEYYGGGLWCEVECSPLLSRCTLVENGAVNGGGGIGCQYECSPMLRNTIITFSGYGEAIWREYDNCNPLLFCCNLYGNAGGDWTDFIVDQWGKNGNFASDPSFCDMANGDLTVAENSPCLPGNHPSGYTCGDVIGCHGQGCAVPEIIKLTTWSSIKAIYR</sequence>
<dbReference type="InterPro" id="IPR011050">
    <property type="entry name" value="Pectin_lyase_fold/virulence"/>
</dbReference>
<gene>
    <name evidence="2" type="ORF">ACFL2Z_00360</name>
</gene>
<keyword evidence="3" id="KW-1185">Reference proteome</keyword>
<dbReference type="Proteomes" id="UP001594288">
    <property type="component" value="Unassembled WGS sequence"/>
</dbReference>
<accession>A0ABV6YMP9</accession>
<dbReference type="InterPro" id="IPR012334">
    <property type="entry name" value="Pectin_lyas_fold"/>
</dbReference>
<reference evidence="2 3" key="1">
    <citation type="submission" date="2024-09" db="EMBL/GenBank/DDBJ databases">
        <authorList>
            <person name="D'Angelo T."/>
        </authorList>
    </citation>
    <scope>NUCLEOTIDE SEQUENCE [LARGE SCALE GENOMIC DNA]</scope>
    <source>
        <strain evidence="2">SAG AM-311-F02</strain>
    </source>
</reference>
<feature type="domain" description="Right handed beta helix" evidence="1">
    <location>
        <begin position="45"/>
        <end position="202"/>
    </location>
</feature>
<evidence type="ECO:0000313" key="3">
    <source>
        <dbReference type="Proteomes" id="UP001594288"/>
    </source>
</evidence>
<dbReference type="SUPFAM" id="SSF51126">
    <property type="entry name" value="Pectin lyase-like"/>
    <property type="match status" value="1"/>
</dbReference>